<feature type="transmembrane region" description="Helical" evidence="7">
    <location>
        <begin position="152"/>
        <end position="173"/>
    </location>
</feature>
<keyword evidence="6" id="KW-0653">Protein transport</keyword>
<dbReference type="EMBL" id="BMXG01000010">
    <property type="protein sequence ID" value="GHC02215.1"/>
    <property type="molecule type" value="Genomic_DNA"/>
</dbReference>
<dbReference type="AlphaFoldDB" id="A0A8J3GEC0"/>
<keyword evidence="4 7" id="KW-1133">Transmembrane helix</keyword>
<feature type="transmembrane region" description="Helical" evidence="7">
    <location>
        <begin position="20"/>
        <end position="41"/>
    </location>
</feature>
<comment type="subcellular location">
    <subcellularLocation>
        <location evidence="1">Cell membrane</location>
        <topology evidence="1">Multi-pass membrane protein</topology>
    </subcellularLocation>
    <subcellularLocation>
        <location evidence="6">Membrane</location>
        <topology evidence="6">Multi-pass membrane protein</topology>
    </subcellularLocation>
</comment>
<accession>A0A8J3GEC0</accession>
<dbReference type="InterPro" id="IPR050790">
    <property type="entry name" value="ExbB/TolQ_transport"/>
</dbReference>
<evidence type="ECO:0000313" key="10">
    <source>
        <dbReference type="Proteomes" id="UP000642829"/>
    </source>
</evidence>
<dbReference type="PANTHER" id="PTHR30625:SF11">
    <property type="entry name" value="MOTA_TOLQ_EXBB PROTON CHANNEL DOMAIN-CONTAINING PROTEIN"/>
    <property type="match status" value="1"/>
</dbReference>
<feature type="domain" description="MotA/TolQ/ExbB proton channel" evidence="8">
    <location>
        <begin position="78"/>
        <end position="182"/>
    </location>
</feature>
<evidence type="ECO:0000256" key="1">
    <source>
        <dbReference type="ARBA" id="ARBA00004651"/>
    </source>
</evidence>
<comment type="similarity">
    <text evidence="6">Belongs to the exbB/tolQ family.</text>
</comment>
<evidence type="ECO:0000256" key="7">
    <source>
        <dbReference type="SAM" id="Phobius"/>
    </source>
</evidence>
<reference evidence="9" key="2">
    <citation type="submission" date="2020-09" db="EMBL/GenBank/DDBJ databases">
        <authorList>
            <person name="Sun Q."/>
            <person name="Kim S."/>
        </authorList>
    </citation>
    <scope>NUCLEOTIDE SEQUENCE</scope>
    <source>
        <strain evidence="9">KCTC 12870</strain>
    </source>
</reference>
<keyword evidence="6" id="KW-0813">Transport</keyword>
<reference evidence="9" key="1">
    <citation type="journal article" date="2014" name="Int. J. Syst. Evol. Microbiol.">
        <title>Complete genome sequence of Corynebacterium casei LMG S-19264T (=DSM 44701T), isolated from a smear-ripened cheese.</title>
        <authorList>
            <consortium name="US DOE Joint Genome Institute (JGI-PGF)"/>
            <person name="Walter F."/>
            <person name="Albersmeier A."/>
            <person name="Kalinowski J."/>
            <person name="Ruckert C."/>
        </authorList>
    </citation>
    <scope>NUCLEOTIDE SEQUENCE</scope>
    <source>
        <strain evidence="9">KCTC 12870</strain>
    </source>
</reference>
<comment type="caution">
    <text evidence="9">The sequence shown here is derived from an EMBL/GenBank/DDBJ whole genome shotgun (WGS) entry which is preliminary data.</text>
</comment>
<keyword evidence="5 7" id="KW-0472">Membrane</keyword>
<evidence type="ECO:0000256" key="3">
    <source>
        <dbReference type="ARBA" id="ARBA00022692"/>
    </source>
</evidence>
<dbReference type="Pfam" id="PF01618">
    <property type="entry name" value="MotA_ExbB"/>
    <property type="match status" value="1"/>
</dbReference>
<dbReference type="InterPro" id="IPR002898">
    <property type="entry name" value="MotA_ExbB_proton_chnl"/>
</dbReference>
<keyword evidence="3 7" id="KW-0812">Transmembrane</keyword>
<dbReference type="GO" id="GO:0017038">
    <property type="term" value="P:protein import"/>
    <property type="evidence" value="ECO:0007669"/>
    <property type="project" value="TreeGrafter"/>
</dbReference>
<evidence type="ECO:0000256" key="2">
    <source>
        <dbReference type="ARBA" id="ARBA00022475"/>
    </source>
</evidence>
<evidence type="ECO:0000256" key="5">
    <source>
        <dbReference type="ARBA" id="ARBA00023136"/>
    </source>
</evidence>
<proteinExistence type="inferred from homology"/>
<organism evidence="9 10">
    <name type="scientific">Cerasicoccus arenae</name>
    <dbReference type="NCBI Taxonomy" id="424488"/>
    <lineage>
        <taxon>Bacteria</taxon>
        <taxon>Pseudomonadati</taxon>
        <taxon>Verrucomicrobiota</taxon>
        <taxon>Opitutia</taxon>
        <taxon>Puniceicoccales</taxon>
        <taxon>Cerasicoccaceae</taxon>
        <taxon>Cerasicoccus</taxon>
    </lineage>
</organism>
<protein>
    <submittedName>
        <fullName evidence="9">Biopolymer transporter ExbB</fullName>
    </submittedName>
</protein>
<evidence type="ECO:0000256" key="6">
    <source>
        <dbReference type="RuleBase" id="RU004057"/>
    </source>
</evidence>
<evidence type="ECO:0000256" key="4">
    <source>
        <dbReference type="ARBA" id="ARBA00022989"/>
    </source>
</evidence>
<sequence length="198" mass="22142">MEGVTFEKIIEVWSSGGTVMYPLFFLACLLYVQAFQLMLYVRRSSLQKRNEFLWGEWVLFPERAKGRVAEIIRYTQTDISSAKQIRNRFDEVRMALLNLVDRRVRFINTLVATAPLLGLLGTVIGMLQTFLGLATSAGGETAGVVASGISEALLTTLTGLIIALPGLFIVMIIQRQKHSLEANIMRLECLTLSELKID</sequence>
<evidence type="ECO:0000259" key="8">
    <source>
        <dbReference type="Pfam" id="PF01618"/>
    </source>
</evidence>
<keyword evidence="2" id="KW-1003">Cell membrane</keyword>
<evidence type="ECO:0000313" key="9">
    <source>
        <dbReference type="EMBL" id="GHC02215.1"/>
    </source>
</evidence>
<dbReference type="RefSeq" id="WP_189514359.1">
    <property type="nucleotide sequence ID" value="NZ_BMXG01000010.1"/>
</dbReference>
<dbReference type="PANTHER" id="PTHR30625">
    <property type="entry name" value="PROTEIN TOLQ"/>
    <property type="match status" value="1"/>
</dbReference>
<dbReference type="GO" id="GO:0005886">
    <property type="term" value="C:plasma membrane"/>
    <property type="evidence" value="ECO:0007669"/>
    <property type="project" value="UniProtKB-SubCell"/>
</dbReference>
<feature type="transmembrane region" description="Helical" evidence="7">
    <location>
        <begin position="106"/>
        <end position="132"/>
    </location>
</feature>
<dbReference type="Proteomes" id="UP000642829">
    <property type="component" value="Unassembled WGS sequence"/>
</dbReference>
<keyword evidence="10" id="KW-1185">Reference proteome</keyword>
<name>A0A8J3GEC0_9BACT</name>
<gene>
    <name evidence="9" type="ORF">GCM10007047_18430</name>
</gene>